<evidence type="ECO:0008006" key="3">
    <source>
        <dbReference type="Google" id="ProtNLM"/>
    </source>
</evidence>
<evidence type="ECO:0000313" key="1">
    <source>
        <dbReference type="EMBL" id="GGB53505.1"/>
    </source>
</evidence>
<name>A0ABQ1IVH6_9GAMM</name>
<sequence length="100" mass="11133">MTELKTSDVADTMLHHGGYFTAKTLGQLLNIDSKKASGYLFNVRNAKKYEVVDTGLPNRMVKVISISNRTISKNELWRMALGLNNNAVNRPQGHGITNRS</sequence>
<keyword evidence="2" id="KW-1185">Reference proteome</keyword>
<dbReference type="Proteomes" id="UP000617555">
    <property type="component" value="Unassembled WGS sequence"/>
</dbReference>
<dbReference type="EMBL" id="BMII01000008">
    <property type="protein sequence ID" value="GGB53505.1"/>
    <property type="molecule type" value="Genomic_DNA"/>
</dbReference>
<dbReference type="RefSeq" id="WP_188738118.1">
    <property type="nucleotide sequence ID" value="NZ_BMII01000008.1"/>
</dbReference>
<organism evidence="1 2">
    <name type="scientific">Shewanella inventionis</name>
    <dbReference type="NCBI Taxonomy" id="1738770"/>
    <lineage>
        <taxon>Bacteria</taxon>
        <taxon>Pseudomonadati</taxon>
        <taxon>Pseudomonadota</taxon>
        <taxon>Gammaproteobacteria</taxon>
        <taxon>Alteromonadales</taxon>
        <taxon>Shewanellaceae</taxon>
        <taxon>Shewanella</taxon>
    </lineage>
</organism>
<reference evidence="2" key="1">
    <citation type="journal article" date="2019" name="Int. J. Syst. Evol. Microbiol.">
        <title>The Global Catalogue of Microorganisms (GCM) 10K type strain sequencing project: providing services to taxonomists for standard genome sequencing and annotation.</title>
        <authorList>
            <consortium name="The Broad Institute Genomics Platform"/>
            <consortium name="The Broad Institute Genome Sequencing Center for Infectious Disease"/>
            <person name="Wu L."/>
            <person name="Ma J."/>
        </authorList>
    </citation>
    <scope>NUCLEOTIDE SEQUENCE [LARGE SCALE GENOMIC DNA]</scope>
    <source>
        <strain evidence="2">CGMCC 1.15339</strain>
    </source>
</reference>
<proteinExistence type="predicted"/>
<gene>
    <name evidence="1" type="ORF">GCM10011607_12580</name>
</gene>
<accession>A0ABQ1IVH6</accession>
<comment type="caution">
    <text evidence="1">The sequence shown here is derived from an EMBL/GenBank/DDBJ whole genome shotgun (WGS) entry which is preliminary data.</text>
</comment>
<protein>
    <recommendedName>
        <fullName evidence="3">DNA-binding protein</fullName>
    </recommendedName>
</protein>
<evidence type="ECO:0000313" key="2">
    <source>
        <dbReference type="Proteomes" id="UP000617555"/>
    </source>
</evidence>